<feature type="domain" description="Gamma-secretase-activating protein C-terminal" evidence="1">
    <location>
        <begin position="729"/>
        <end position="814"/>
    </location>
</feature>
<reference evidence="2" key="1">
    <citation type="submission" date="2020-03" db="EMBL/GenBank/DDBJ databases">
        <authorList>
            <person name="Chebbi M.A."/>
            <person name="Drezen J.M."/>
        </authorList>
    </citation>
    <scope>NUCLEOTIDE SEQUENCE</scope>
    <source>
        <tissue evidence="2">Whole body</tissue>
    </source>
</reference>
<reference evidence="2" key="2">
    <citation type="submission" date="2021-04" db="EMBL/GenBank/DDBJ databases">
        <title>Genome-wide patterns of bracovirus chromosomal integration into multiple host tissues during parasitism.</title>
        <authorList>
            <person name="Chebbi M.A.C."/>
        </authorList>
    </citation>
    <scope>NUCLEOTIDE SEQUENCE</scope>
    <source>
        <tissue evidence="2">Whole body</tissue>
    </source>
</reference>
<evidence type="ECO:0000313" key="3">
    <source>
        <dbReference type="Proteomes" id="UP000729913"/>
    </source>
</evidence>
<comment type="caution">
    <text evidence="2">The sequence shown here is derived from an EMBL/GenBank/DDBJ whole genome shotgun (WGS) entry which is preliminary data.</text>
</comment>
<evidence type="ECO:0000313" key="2">
    <source>
        <dbReference type="EMBL" id="KAG8034431.1"/>
    </source>
</evidence>
<dbReference type="PANTHER" id="PTHR13630:SF1">
    <property type="entry name" value="GAMMA-SECRETASE-ACTIVATING PROTEIN"/>
    <property type="match status" value="1"/>
</dbReference>
<gene>
    <name evidence="2" type="ORF">G9C98_007507</name>
</gene>
<dbReference type="EMBL" id="JAAOIC020000067">
    <property type="protein sequence ID" value="KAG8034431.1"/>
    <property type="molecule type" value="Genomic_DNA"/>
</dbReference>
<dbReference type="Proteomes" id="UP000729913">
    <property type="component" value="Unassembled WGS sequence"/>
</dbReference>
<dbReference type="InterPro" id="IPR026172">
    <property type="entry name" value="GSAP_fam"/>
</dbReference>
<dbReference type="OrthoDB" id="9997853at2759"/>
<evidence type="ECO:0000259" key="1">
    <source>
        <dbReference type="Pfam" id="PF14959"/>
    </source>
</evidence>
<dbReference type="InterPro" id="IPR028010">
    <property type="entry name" value="GSAP_C_dom"/>
</dbReference>
<dbReference type="Pfam" id="PF14959">
    <property type="entry name" value="GSAP-16"/>
    <property type="match status" value="1"/>
</dbReference>
<keyword evidence="3" id="KW-1185">Reference proteome</keyword>
<protein>
    <recommendedName>
        <fullName evidence="1">Gamma-secretase-activating protein C-terminal domain-containing protein</fullName>
    </recommendedName>
</protein>
<accession>A0A8J5QYC7</accession>
<proteinExistence type="predicted"/>
<dbReference type="PANTHER" id="PTHR13630">
    <property type="entry name" value="GAMMA-SECRETASE-ACTIVATING PROTEIN"/>
    <property type="match status" value="1"/>
</dbReference>
<dbReference type="GO" id="GO:1902004">
    <property type="term" value="P:positive regulation of amyloid-beta formation"/>
    <property type="evidence" value="ECO:0007669"/>
    <property type="project" value="TreeGrafter"/>
</dbReference>
<dbReference type="AlphaFoldDB" id="A0A8J5QYC7"/>
<organism evidence="2 3">
    <name type="scientific">Cotesia typhae</name>
    <dbReference type="NCBI Taxonomy" id="2053667"/>
    <lineage>
        <taxon>Eukaryota</taxon>
        <taxon>Metazoa</taxon>
        <taxon>Ecdysozoa</taxon>
        <taxon>Arthropoda</taxon>
        <taxon>Hexapoda</taxon>
        <taxon>Insecta</taxon>
        <taxon>Pterygota</taxon>
        <taxon>Neoptera</taxon>
        <taxon>Endopterygota</taxon>
        <taxon>Hymenoptera</taxon>
        <taxon>Apocrita</taxon>
        <taxon>Ichneumonoidea</taxon>
        <taxon>Braconidae</taxon>
        <taxon>Microgastrinae</taxon>
        <taxon>Cotesia</taxon>
    </lineage>
</organism>
<sequence>MAENLAAKLCALIPNESVKAEQWKLLGQEKDCSLLVGWIEENQTLDDSLSSHSVIGHYDRSKETLEVLYHFPSVLNIVQATINQNHTLLGYIVKETIKVSKENEETENKDQNEDEKKDPLSDACLDSELELYQAYILELESDDKKIHTVITERRKQVRIQFLYKQKRQTGLDKFIVLIHHECIVMYTALFNSSSDVDTIKELKSETIVRTFTWAQWDSTNQVLYHIHNRRAPTSLVTEEDNESRSKATNSCPTLSGLQFHDELPHETVLNIPLNLPRPPSANNCGTYEDDVIPLRVHDCSLDLIVISNSKGMICVCHHYLYRPIQPPQHVLDASLSDSNTVHFAYSVTLLHHSCVIHCVVPGIPWSQAKLMRPTFAITEDYMLVFVQGSFTHLLEIGASHDPSCHILCGPLPTIYSNALYLVPLLDLNSNKTVGNKKSVFAEAQEVANIMTIDLPTLDLIPLKVTTDFLIDVFKKESSVHVRLGIIHYFMCHKHDLEIVAGLISIIAEKPRALDVVQFMQEILIGNSYSLVQKNLLPDAVPLLSLLPITTVEECVGYDVKIGELNITLSHEKLWNTSVMLLSPQQRLVPYRSDLWTRLWDNLGKRSESKPRFKFSQITEKLLVSLACYQPEVLSRSSTPMSPSGGLVLATGSFGDLMSNRSNKILDSALPFIEMENCTASRQEHIVAVNLRELSMYLLKHATNAPATSYVSCSPLQVHAMATRHIAAQLESSRSLCQMLCRAANVNPRLEQERGFVLIDQLDEIRRNLLFTLLERYRYAIEIIAFPVPQGFSSFFTYLGYRSLKYPMFLQYVEHISDTKENATKKLHLLSLLPRSRAKRLLNQWLHPVSFMIRAREHAGNILSGEICQNRGRTLQHCHRHNGLAAFPSADRLSPLDTFLDLLTAKASLAELDFGLLIEATVTSTEDFL</sequence>
<dbReference type="GO" id="GO:0005802">
    <property type="term" value="C:trans-Golgi network"/>
    <property type="evidence" value="ECO:0007669"/>
    <property type="project" value="TreeGrafter"/>
</dbReference>
<name>A0A8J5QYC7_9HYME</name>